<protein>
    <submittedName>
        <fullName evidence="1">Uncharacterized protein</fullName>
    </submittedName>
</protein>
<name>A0ACC0JAC2_CHOFU</name>
<organism evidence="1 2">
    <name type="scientific">Choristoneura fumiferana</name>
    <name type="common">Spruce budworm moth</name>
    <name type="synonym">Archips fumiferana</name>
    <dbReference type="NCBI Taxonomy" id="7141"/>
    <lineage>
        <taxon>Eukaryota</taxon>
        <taxon>Metazoa</taxon>
        <taxon>Ecdysozoa</taxon>
        <taxon>Arthropoda</taxon>
        <taxon>Hexapoda</taxon>
        <taxon>Insecta</taxon>
        <taxon>Pterygota</taxon>
        <taxon>Neoptera</taxon>
        <taxon>Endopterygota</taxon>
        <taxon>Lepidoptera</taxon>
        <taxon>Glossata</taxon>
        <taxon>Ditrysia</taxon>
        <taxon>Tortricoidea</taxon>
        <taxon>Tortricidae</taxon>
        <taxon>Tortricinae</taxon>
        <taxon>Choristoneura</taxon>
    </lineage>
</organism>
<comment type="caution">
    <text evidence="1">The sequence shown here is derived from an EMBL/GenBank/DDBJ whole genome shotgun (WGS) entry which is preliminary data.</text>
</comment>
<sequence>RSNCKKISACSSVPLPKSNGKDKIVGISVSEDSEKTLLLAVLANQTKMMKQLSKLQSSFNHFRDTRPRDLVKPYFLQLKKASLLYDTTIAVTTRTMKETTELYLGTVVLRNAKVELGLEV</sequence>
<proteinExistence type="predicted"/>
<evidence type="ECO:0000313" key="1">
    <source>
        <dbReference type="EMBL" id="KAI8421068.1"/>
    </source>
</evidence>
<evidence type="ECO:0000313" key="2">
    <source>
        <dbReference type="Proteomes" id="UP001064048"/>
    </source>
</evidence>
<gene>
    <name evidence="1" type="ORF">MSG28_008190</name>
</gene>
<dbReference type="Proteomes" id="UP001064048">
    <property type="component" value="Chromosome 13"/>
</dbReference>
<accession>A0ACC0JAC2</accession>
<dbReference type="EMBL" id="CM046113">
    <property type="protein sequence ID" value="KAI8421068.1"/>
    <property type="molecule type" value="Genomic_DNA"/>
</dbReference>
<feature type="non-terminal residue" evidence="1">
    <location>
        <position position="1"/>
    </location>
</feature>
<reference evidence="1 2" key="1">
    <citation type="journal article" date="2022" name="Genome Biol. Evol.">
        <title>The Spruce Budworm Genome: Reconstructing the Evolutionary History of Antifreeze Proteins.</title>
        <authorList>
            <person name="Beliveau C."/>
            <person name="Gagne P."/>
            <person name="Picq S."/>
            <person name="Vernygora O."/>
            <person name="Keeling C.I."/>
            <person name="Pinkney K."/>
            <person name="Doucet D."/>
            <person name="Wen F."/>
            <person name="Johnston J.S."/>
            <person name="Maaroufi H."/>
            <person name="Boyle B."/>
            <person name="Laroche J."/>
            <person name="Dewar K."/>
            <person name="Juretic N."/>
            <person name="Blackburn G."/>
            <person name="Nisole A."/>
            <person name="Brunet B."/>
            <person name="Brandao M."/>
            <person name="Lumley L."/>
            <person name="Duan J."/>
            <person name="Quan G."/>
            <person name="Lucarotti C.J."/>
            <person name="Roe A.D."/>
            <person name="Sperling F.A.H."/>
            <person name="Levesque R.C."/>
            <person name="Cusson M."/>
        </authorList>
    </citation>
    <scope>NUCLEOTIDE SEQUENCE [LARGE SCALE GENOMIC DNA]</scope>
    <source>
        <strain evidence="1">Glfc:IPQL:Cfum</strain>
    </source>
</reference>
<keyword evidence="2" id="KW-1185">Reference proteome</keyword>